<dbReference type="OrthoDB" id="9793825at2"/>
<proteinExistence type="inferred from homology"/>
<dbReference type="PRINTS" id="PR00081">
    <property type="entry name" value="GDHRDH"/>
</dbReference>
<dbReference type="STRING" id="1036779.SAMN04515666_10939"/>
<dbReference type="AlphaFoldDB" id="A0A1H7WV73"/>
<evidence type="ECO:0000256" key="3">
    <source>
        <dbReference type="RuleBase" id="RU000363"/>
    </source>
</evidence>
<comment type="similarity">
    <text evidence="1 3">Belongs to the short-chain dehydrogenases/reductases (SDR) family.</text>
</comment>
<dbReference type="InterPro" id="IPR002347">
    <property type="entry name" value="SDR_fam"/>
</dbReference>
<sequence length="293" mass="30951">MTKTWLITGAARGLGRNITEAALAAGDNVVATARDPGRLADLEARYPETLLTFALDVTDMAAATVAVTATLDTFGRLDVLVNNAGYGHAVAFEQTSEDSFRAQIETNFYGVVNLTRAALPVLRAQRSGHIINISSVGGRTGTPGLSAYQSAKWAVGGFSEVIAREVAPFGVKIVCVEPGGMRTSWGEIARGNAPAVMPDYQPSVGAVLDLLRTYVGNEIGDPERIAGIILDLSRRETLPAHLVLGSDALFVLAQADAQRQREAAEWAQVSRSSDFAGTDLVALQKLLGGEARA</sequence>
<dbReference type="CDD" id="cd05374">
    <property type="entry name" value="17beta-HSD-like_SDR_c"/>
    <property type="match status" value="1"/>
</dbReference>
<feature type="domain" description="Ketoreductase" evidence="4">
    <location>
        <begin position="3"/>
        <end position="188"/>
    </location>
</feature>
<dbReference type="PRINTS" id="PR00080">
    <property type="entry name" value="SDRFAMILY"/>
</dbReference>
<dbReference type="Gene3D" id="3.40.50.720">
    <property type="entry name" value="NAD(P)-binding Rossmann-like Domain"/>
    <property type="match status" value="1"/>
</dbReference>
<evidence type="ECO:0000259" key="4">
    <source>
        <dbReference type="SMART" id="SM00822"/>
    </source>
</evidence>
<dbReference type="PANTHER" id="PTHR43976:SF16">
    <property type="entry name" value="SHORT-CHAIN DEHYDROGENASE_REDUCTASE FAMILY PROTEIN"/>
    <property type="match status" value="1"/>
</dbReference>
<evidence type="ECO:0000256" key="1">
    <source>
        <dbReference type="ARBA" id="ARBA00006484"/>
    </source>
</evidence>
<dbReference type="GO" id="GO:0016491">
    <property type="term" value="F:oxidoreductase activity"/>
    <property type="evidence" value="ECO:0007669"/>
    <property type="project" value="UniProtKB-KW"/>
</dbReference>
<accession>A0A1H7WV73</accession>
<reference evidence="6" key="1">
    <citation type="submission" date="2016-10" db="EMBL/GenBank/DDBJ databases">
        <authorList>
            <person name="Varghese N."/>
            <person name="Submissions S."/>
        </authorList>
    </citation>
    <scope>NUCLEOTIDE SEQUENCE [LARGE SCALE GENOMIC DNA]</scope>
    <source>
        <strain evidence="6">LMG 26383,CCUG 61248,R- 45681</strain>
    </source>
</reference>
<dbReference type="Pfam" id="PF00106">
    <property type="entry name" value="adh_short"/>
    <property type="match status" value="1"/>
</dbReference>
<evidence type="ECO:0000256" key="2">
    <source>
        <dbReference type="ARBA" id="ARBA00023002"/>
    </source>
</evidence>
<dbReference type="EMBL" id="FOAN01000009">
    <property type="protein sequence ID" value="SEM25466.1"/>
    <property type="molecule type" value="Genomic_DNA"/>
</dbReference>
<dbReference type="InterPro" id="IPR057326">
    <property type="entry name" value="KR_dom"/>
</dbReference>
<keyword evidence="2" id="KW-0560">Oxidoreductase</keyword>
<dbReference type="SUPFAM" id="SSF51735">
    <property type="entry name" value="NAD(P)-binding Rossmann-fold domains"/>
    <property type="match status" value="1"/>
</dbReference>
<dbReference type="PANTHER" id="PTHR43976">
    <property type="entry name" value="SHORT CHAIN DEHYDROGENASE"/>
    <property type="match status" value="1"/>
</dbReference>
<protein>
    <submittedName>
        <fullName evidence="5">NADP-dependent 3-hydroxy acid dehydrogenase YdfG</fullName>
    </submittedName>
</protein>
<name>A0A1H7WV73_9HYPH</name>
<dbReference type="InterPro" id="IPR036291">
    <property type="entry name" value="NAD(P)-bd_dom_sf"/>
</dbReference>
<dbReference type="SMART" id="SM00822">
    <property type="entry name" value="PKS_KR"/>
    <property type="match status" value="1"/>
</dbReference>
<dbReference type="InterPro" id="IPR051911">
    <property type="entry name" value="SDR_oxidoreductase"/>
</dbReference>
<evidence type="ECO:0000313" key="6">
    <source>
        <dbReference type="Proteomes" id="UP000199664"/>
    </source>
</evidence>
<keyword evidence="6" id="KW-1185">Reference proteome</keyword>
<gene>
    <name evidence="5" type="ORF">SAMN04515666_10939</name>
</gene>
<organism evidence="5 6">
    <name type="scientific">Bosea lupini</name>
    <dbReference type="NCBI Taxonomy" id="1036779"/>
    <lineage>
        <taxon>Bacteria</taxon>
        <taxon>Pseudomonadati</taxon>
        <taxon>Pseudomonadota</taxon>
        <taxon>Alphaproteobacteria</taxon>
        <taxon>Hyphomicrobiales</taxon>
        <taxon>Boseaceae</taxon>
        <taxon>Bosea</taxon>
    </lineage>
</organism>
<dbReference type="RefSeq" id="WP_091840338.1">
    <property type="nucleotide sequence ID" value="NZ_FOAN01000009.1"/>
</dbReference>
<dbReference type="Proteomes" id="UP000199664">
    <property type="component" value="Unassembled WGS sequence"/>
</dbReference>
<evidence type="ECO:0000313" key="5">
    <source>
        <dbReference type="EMBL" id="SEM25466.1"/>
    </source>
</evidence>